<name>A0ACB6RRC1_9PLEO</name>
<organism evidence="1 2">
    <name type="scientific">Macroventuria anomochaeta</name>
    <dbReference type="NCBI Taxonomy" id="301207"/>
    <lineage>
        <taxon>Eukaryota</taxon>
        <taxon>Fungi</taxon>
        <taxon>Dikarya</taxon>
        <taxon>Ascomycota</taxon>
        <taxon>Pezizomycotina</taxon>
        <taxon>Dothideomycetes</taxon>
        <taxon>Pleosporomycetidae</taxon>
        <taxon>Pleosporales</taxon>
        <taxon>Pleosporineae</taxon>
        <taxon>Didymellaceae</taxon>
        <taxon>Macroventuria</taxon>
    </lineage>
</organism>
<gene>
    <name evidence="1" type="ORF">BU25DRAFT_413843</name>
</gene>
<keyword evidence="2" id="KW-1185">Reference proteome</keyword>
<comment type="caution">
    <text evidence="1">The sequence shown here is derived from an EMBL/GenBank/DDBJ whole genome shotgun (WGS) entry which is preliminary data.</text>
</comment>
<evidence type="ECO:0000313" key="2">
    <source>
        <dbReference type="Proteomes" id="UP000799754"/>
    </source>
</evidence>
<evidence type="ECO:0000313" key="1">
    <source>
        <dbReference type="EMBL" id="KAF2623950.1"/>
    </source>
</evidence>
<reference evidence="1" key="1">
    <citation type="journal article" date="2020" name="Stud. Mycol.">
        <title>101 Dothideomycetes genomes: a test case for predicting lifestyles and emergence of pathogens.</title>
        <authorList>
            <person name="Haridas S."/>
            <person name="Albert R."/>
            <person name="Binder M."/>
            <person name="Bloem J."/>
            <person name="Labutti K."/>
            <person name="Salamov A."/>
            <person name="Andreopoulos B."/>
            <person name="Baker S."/>
            <person name="Barry K."/>
            <person name="Bills G."/>
            <person name="Bluhm B."/>
            <person name="Cannon C."/>
            <person name="Castanera R."/>
            <person name="Culley D."/>
            <person name="Daum C."/>
            <person name="Ezra D."/>
            <person name="Gonzalez J."/>
            <person name="Henrissat B."/>
            <person name="Kuo A."/>
            <person name="Liang C."/>
            <person name="Lipzen A."/>
            <person name="Lutzoni F."/>
            <person name="Magnuson J."/>
            <person name="Mondo S."/>
            <person name="Nolan M."/>
            <person name="Ohm R."/>
            <person name="Pangilinan J."/>
            <person name="Park H.-J."/>
            <person name="Ramirez L."/>
            <person name="Alfaro M."/>
            <person name="Sun H."/>
            <person name="Tritt A."/>
            <person name="Yoshinaga Y."/>
            <person name="Zwiers L.-H."/>
            <person name="Turgeon B."/>
            <person name="Goodwin S."/>
            <person name="Spatafora J."/>
            <person name="Crous P."/>
            <person name="Grigoriev I."/>
        </authorList>
    </citation>
    <scope>NUCLEOTIDE SEQUENCE</scope>
    <source>
        <strain evidence="1">CBS 525.71</strain>
    </source>
</reference>
<protein>
    <submittedName>
        <fullName evidence="1">Uncharacterized protein</fullName>
    </submittedName>
</protein>
<dbReference type="EMBL" id="MU006733">
    <property type="protein sequence ID" value="KAF2623950.1"/>
    <property type="molecule type" value="Genomic_DNA"/>
</dbReference>
<proteinExistence type="predicted"/>
<sequence>MPGCPMPRPEDHNETLVKAPRKHVCSIMYQPAPPDPVHALSVLTAVSPHHLLFCSASTG</sequence>
<dbReference type="Proteomes" id="UP000799754">
    <property type="component" value="Unassembled WGS sequence"/>
</dbReference>
<accession>A0ACB6RRC1</accession>